<feature type="domain" description="ABC transporter" evidence="4">
    <location>
        <begin position="19"/>
        <end position="257"/>
    </location>
</feature>
<evidence type="ECO:0000259" key="4">
    <source>
        <dbReference type="PROSITE" id="PS50893"/>
    </source>
</evidence>
<dbReference type="EMBL" id="BAAAQN010000008">
    <property type="protein sequence ID" value="GAA2022140.1"/>
    <property type="molecule type" value="Genomic_DNA"/>
</dbReference>
<keyword evidence="6" id="KW-1185">Reference proteome</keyword>
<protein>
    <submittedName>
        <fullName evidence="5">ABC transporter ATP-binding protein</fullName>
    </submittedName>
</protein>
<gene>
    <name evidence="5" type="ORF">GCM10009839_19270</name>
</gene>
<reference evidence="6" key="1">
    <citation type="journal article" date="2019" name="Int. J. Syst. Evol. Microbiol.">
        <title>The Global Catalogue of Microorganisms (GCM) 10K type strain sequencing project: providing services to taxonomists for standard genome sequencing and annotation.</title>
        <authorList>
            <consortium name="The Broad Institute Genomics Platform"/>
            <consortium name="The Broad Institute Genome Sequencing Center for Infectious Disease"/>
            <person name="Wu L."/>
            <person name="Ma J."/>
        </authorList>
    </citation>
    <scope>NUCLEOTIDE SEQUENCE [LARGE SCALE GENOMIC DNA]</scope>
    <source>
        <strain evidence="6">JCM 16014</strain>
    </source>
</reference>
<dbReference type="SMART" id="SM00382">
    <property type="entry name" value="AAA"/>
    <property type="match status" value="1"/>
</dbReference>
<proteinExistence type="predicted"/>
<sequence length="264" mass="28578">MNRDERSGGQAMSSDPPLLELRRLARTYPGPPPIAALRPTDLTVRVGEHVAIIGPSGSGKSTLLNLLGLLDRPTGGQLLLDGFDTATLNERDRTALRGRRIGFVFQAFHLMPHRTAVENVMLAQLYTDRRRRAERRADAVSALTIVGLEHRLGALPSILSGGERQRVAIARALVNKPALLLADEPTGNLDSRTAKQVLDLLEELVAGGVTLMVITHDPAVAERAQRTVMIQDGELTEQQPAAVTTSAMRSTVTDSIIPVVTRAR</sequence>
<dbReference type="PROSITE" id="PS50893">
    <property type="entry name" value="ABC_TRANSPORTER_2"/>
    <property type="match status" value="1"/>
</dbReference>
<name>A0ABP5FBF6_9ACTN</name>
<dbReference type="InterPro" id="IPR015854">
    <property type="entry name" value="ABC_transpr_LolD-like"/>
</dbReference>
<dbReference type="PANTHER" id="PTHR24220:SF86">
    <property type="entry name" value="ABC TRANSPORTER ABCH.1"/>
    <property type="match status" value="1"/>
</dbReference>
<dbReference type="PANTHER" id="PTHR24220">
    <property type="entry name" value="IMPORT ATP-BINDING PROTEIN"/>
    <property type="match status" value="1"/>
</dbReference>
<keyword evidence="2" id="KW-0547">Nucleotide-binding</keyword>
<keyword evidence="3 5" id="KW-0067">ATP-binding</keyword>
<dbReference type="Pfam" id="PF00005">
    <property type="entry name" value="ABC_tran"/>
    <property type="match status" value="1"/>
</dbReference>
<dbReference type="CDD" id="cd03255">
    <property type="entry name" value="ABC_MJ0796_LolCDE_FtsE"/>
    <property type="match status" value="1"/>
</dbReference>
<dbReference type="InterPro" id="IPR027417">
    <property type="entry name" value="P-loop_NTPase"/>
</dbReference>
<dbReference type="Proteomes" id="UP001500751">
    <property type="component" value="Unassembled WGS sequence"/>
</dbReference>
<evidence type="ECO:0000313" key="6">
    <source>
        <dbReference type="Proteomes" id="UP001500751"/>
    </source>
</evidence>
<comment type="caution">
    <text evidence="5">The sequence shown here is derived from an EMBL/GenBank/DDBJ whole genome shotgun (WGS) entry which is preliminary data.</text>
</comment>
<dbReference type="PROSITE" id="PS00211">
    <property type="entry name" value="ABC_TRANSPORTER_1"/>
    <property type="match status" value="1"/>
</dbReference>
<dbReference type="InterPro" id="IPR003593">
    <property type="entry name" value="AAA+_ATPase"/>
</dbReference>
<evidence type="ECO:0000313" key="5">
    <source>
        <dbReference type="EMBL" id="GAA2022140.1"/>
    </source>
</evidence>
<dbReference type="GO" id="GO:0005524">
    <property type="term" value="F:ATP binding"/>
    <property type="evidence" value="ECO:0007669"/>
    <property type="project" value="UniProtKB-KW"/>
</dbReference>
<evidence type="ECO:0000256" key="3">
    <source>
        <dbReference type="ARBA" id="ARBA00022840"/>
    </source>
</evidence>
<organism evidence="5 6">
    <name type="scientific">Catenulispora yoronensis</name>
    <dbReference type="NCBI Taxonomy" id="450799"/>
    <lineage>
        <taxon>Bacteria</taxon>
        <taxon>Bacillati</taxon>
        <taxon>Actinomycetota</taxon>
        <taxon>Actinomycetes</taxon>
        <taxon>Catenulisporales</taxon>
        <taxon>Catenulisporaceae</taxon>
        <taxon>Catenulispora</taxon>
    </lineage>
</organism>
<dbReference type="InterPro" id="IPR017911">
    <property type="entry name" value="MacB-like_ATP-bd"/>
</dbReference>
<dbReference type="Gene3D" id="3.40.50.300">
    <property type="entry name" value="P-loop containing nucleotide triphosphate hydrolases"/>
    <property type="match status" value="1"/>
</dbReference>
<evidence type="ECO:0000256" key="1">
    <source>
        <dbReference type="ARBA" id="ARBA00022448"/>
    </source>
</evidence>
<dbReference type="InterPro" id="IPR017871">
    <property type="entry name" value="ABC_transporter-like_CS"/>
</dbReference>
<keyword evidence="1" id="KW-0813">Transport</keyword>
<evidence type="ECO:0000256" key="2">
    <source>
        <dbReference type="ARBA" id="ARBA00022741"/>
    </source>
</evidence>
<accession>A0ABP5FBF6</accession>
<dbReference type="SUPFAM" id="SSF52540">
    <property type="entry name" value="P-loop containing nucleoside triphosphate hydrolases"/>
    <property type="match status" value="1"/>
</dbReference>
<dbReference type="InterPro" id="IPR003439">
    <property type="entry name" value="ABC_transporter-like_ATP-bd"/>
</dbReference>